<dbReference type="EMBL" id="QGMG01000670">
    <property type="protein sequence ID" value="TVY52130.1"/>
    <property type="molecule type" value="Genomic_DNA"/>
</dbReference>
<proteinExistence type="inferred from homology"/>
<dbReference type="OrthoDB" id="2802411at2759"/>
<evidence type="ECO:0000256" key="5">
    <source>
        <dbReference type="ARBA" id="ARBA00023136"/>
    </source>
</evidence>
<evidence type="ECO:0000256" key="3">
    <source>
        <dbReference type="ARBA" id="ARBA00022692"/>
    </source>
</evidence>
<dbReference type="InterPro" id="IPR000612">
    <property type="entry name" value="PMP3"/>
</dbReference>
<protein>
    <submittedName>
        <fullName evidence="7">Plasma membrane proteolipid 3</fullName>
    </submittedName>
</protein>
<organism evidence="7 8">
    <name type="scientific">Lachnellula cervina</name>
    <dbReference type="NCBI Taxonomy" id="1316786"/>
    <lineage>
        <taxon>Eukaryota</taxon>
        <taxon>Fungi</taxon>
        <taxon>Dikarya</taxon>
        <taxon>Ascomycota</taxon>
        <taxon>Pezizomycotina</taxon>
        <taxon>Leotiomycetes</taxon>
        <taxon>Helotiales</taxon>
        <taxon>Lachnaceae</taxon>
        <taxon>Lachnellula</taxon>
    </lineage>
</organism>
<evidence type="ECO:0000313" key="8">
    <source>
        <dbReference type="Proteomes" id="UP000481288"/>
    </source>
</evidence>
<comment type="similarity">
    <text evidence="2">Belongs to the UPF0057 (PMP3) family.</text>
</comment>
<evidence type="ECO:0000256" key="1">
    <source>
        <dbReference type="ARBA" id="ARBA00004370"/>
    </source>
</evidence>
<dbReference type="PANTHER" id="PTHR21659:SF112">
    <property type="entry name" value="PROTEIN SNA2-RELATED"/>
    <property type="match status" value="1"/>
</dbReference>
<evidence type="ECO:0000256" key="6">
    <source>
        <dbReference type="SAM" id="Phobius"/>
    </source>
</evidence>
<comment type="caution">
    <text evidence="7">The sequence shown here is derived from an EMBL/GenBank/DDBJ whole genome shotgun (WGS) entry which is preliminary data.</text>
</comment>
<gene>
    <name evidence="7" type="primary">pmp3_0</name>
    <name evidence="7" type="ORF">LCER1_G005261</name>
</gene>
<dbReference type="Proteomes" id="UP000481288">
    <property type="component" value="Unassembled WGS sequence"/>
</dbReference>
<dbReference type="PANTHER" id="PTHR21659">
    <property type="entry name" value="HYDROPHOBIC PROTEIN RCI2 LOW TEMPERATURE AND SALT RESPONSIVE PROTEIN LTI6 -RELATED"/>
    <property type="match status" value="1"/>
</dbReference>
<feature type="transmembrane region" description="Helical" evidence="6">
    <location>
        <begin position="33"/>
        <end position="51"/>
    </location>
</feature>
<keyword evidence="3 6" id="KW-0812">Transmembrane</keyword>
<dbReference type="Pfam" id="PF01679">
    <property type="entry name" value="Pmp3"/>
    <property type="match status" value="1"/>
</dbReference>
<comment type="subcellular location">
    <subcellularLocation>
        <location evidence="1">Membrane</location>
    </subcellularLocation>
</comment>
<sequence>MAASSNADVCLYLVAIFLPFLSVFLKTGCGCDLLINVLLCLLGWLPGVILVECGGVGMG</sequence>
<evidence type="ECO:0000256" key="2">
    <source>
        <dbReference type="ARBA" id="ARBA00009530"/>
    </source>
</evidence>
<keyword evidence="8" id="KW-1185">Reference proteome</keyword>
<feature type="transmembrane region" description="Helical" evidence="6">
    <location>
        <begin position="9"/>
        <end position="27"/>
    </location>
</feature>
<name>A0A7D8YN39_9HELO</name>
<evidence type="ECO:0000313" key="7">
    <source>
        <dbReference type="EMBL" id="TVY52130.1"/>
    </source>
</evidence>
<reference evidence="7 8" key="1">
    <citation type="submission" date="2018-05" db="EMBL/GenBank/DDBJ databases">
        <title>Whole genome sequencing for identification of molecular markers to develop diagnostic detection tools for the regulated plant pathogen Lachnellula willkommii.</title>
        <authorList>
            <person name="Giroux E."/>
            <person name="Bilodeau G."/>
        </authorList>
    </citation>
    <scope>NUCLEOTIDE SEQUENCE [LARGE SCALE GENOMIC DNA]</scope>
    <source>
        <strain evidence="7 8">CBS 625.97</strain>
    </source>
</reference>
<keyword evidence="4 6" id="KW-1133">Transmembrane helix</keyword>
<dbReference type="GO" id="GO:0016020">
    <property type="term" value="C:membrane"/>
    <property type="evidence" value="ECO:0007669"/>
    <property type="project" value="UniProtKB-SubCell"/>
</dbReference>
<evidence type="ECO:0000256" key="4">
    <source>
        <dbReference type="ARBA" id="ARBA00022989"/>
    </source>
</evidence>
<keyword evidence="5 6" id="KW-0472">Membrane</keyword>
<dbReference type="AlphaFoldDB" id="A0A7D8YN39"/>
<accession>A0A7D8YN39</accession>